<comment type="subcellular location">
    <subcellularLocation>
        <location evidence="1">Membrane</location>
        <topology evidence="1">Single-pass membrane protein</topology>
    </subcellularLocation>
</comment>
<feature type="compositionally biased region" description="Low complexity" evidence="7">
    <location>
        <begin position="382"/>
        <end position="398"/>
    </location>
</feature>
<reference evidence="10" key="1">
    <citation type="journal article" date="2019" name="Int. J. Syst. Evol. Microbiol.">
        <title>The Global Catalogue of Microorganisms (GCM) 10K type strain sequencing project: providing services to taxonomists for standard genome sequencing and annotation.</title>
        <authorList>
            <consortium name="The Broad Institute Genomics Platform"/>
            <consortium name="The Broad Institute Genome Sequencing Center for Infectious Disease"/>
            <person name="Wu L."/>
            <person name="Ma J."/>
        </authorList>
    </citation>
    <scope>NUCLEOTIDE SEQUENCE [LARGE SCALE GENOMIC DNA]</scope>
    <source>
        <strain evidence="10">CGMCC 1.16326</strain>
    </source>
</reference>
<dbReference type="InterPro" id="IPR020980">
    <property type="entry name" value="Membrane_HflK_N"/>
</dbReference>
<dbReference type="InterPro" id="IPR010201">
    <property type="entry name" value="HflK"/>
</dbReference>
<evidence type="ECO:0000256" key="4">
    <source>
        <dbReference type="ARBA" id="ARBA00022989"/>
    </source>
</evidence>
<dbReference type="Pfam" id="PF12221">
    <property type="entry name" value="HflK_N"/>
    <property type="match status" value="1"/>
</dbReference>
<sequence length="398" mass="42895">MPWSNQSGGSGGSGGGGGPWGQRGGGGNGGGPWGGGGPSGGNTPPDLEEIIRRGQDRLKNFMPGGNLGGRGLLLVGLGLVLLWLATGVYTVRPNEVGLNLIFGKYVGKTAQGLNYNLPYPIGSVIKPQVTNVITTEVGFRTVESARTSRQTDVGEESLMLTGDENIVDIDVIVQWQIDPGAPEAYVFNIQDPPGTVKAVAESAVREVIGRRNIQPVLTTDRAAIETEVRQLMQDTLNTYRAGVLIRLVQLQKVDPPQQVIDAFRDVQAARADQERLRNQAETYANQVVPESRGRAAQLVQSAEAFKDQTVNEALGQISRFNSVYEQYKNAPAVTRERLFLETMERVFGGMDKVILDQNSNGSGVVPYLPLGELGQHQQRRPAGQNQVQGQAQQQGATR</sequence>
<feature type="compositionally biased region" description="Gly residues" evidence="7">
    <location>
        <begin position="8"/>
        <end position="40"/>
    </location>
</feature>
<keyword evidence="5 6" id="KW-0472">Membrane</keyword>
<protein>
    <recommendedName>
        <fullName evidence="6">Protein HflK</fullName>
    </recommendedName>
</protein>
<keyword evidence="3 6" id="KW-0812">Transmembrane</keyword>
<evidence type="ECO:0000256" key="3">
    <source>
        <dbReference type="ARBA" id="ARBA00022692"/>
    </source>
</evidence>
<name>A0ABW0H6Z2_9HYPH</name>
<comment type="subunit">
    <text evidence="6">HflC and HflK may interact to form a multimeric complex.</text>
</comment>
<dbReference type="Proteomes" id="UP001596104">
    <property type="component" value="Unassembled WGS sequence"/>
</dbReference>
<dbReference type="InterPro" id="IPR050710">
    <property type="entry name" value="Band7/mec-2_domain"/>
</dbReference>
<dbReference type="SMART" id="SM00244">
    <property type="entry name" value="PHB"/>
    <property type="match status" value="1"/>
</dbReference>
<dbReference type="CDD" id="cd03404">
    <property type="entry name" value="SPFH_HflK"/>
    <property type="match status" value="1"/>
</dbReference>
<feature type="transmembrane region" description="Helical" evidence="6">
    <location>
        <begin position="67"/>
        <end position="89"/>
    </location>
</feature>
<evidence type="ECO:0000256" key="7">
    <source>
        <dbReference type="SAM" id="MobiDB-lite"/>
    </source>
</evidence>
<feature type="domain" description="Band 7" evidence="8">
    <location>
        <begin position="86"/>
        <end position="267"/>
    </location>
</feature>
<dbReference type="InterPro" id="IPR001107">
    <property type="entry name" value="Band_7"/>
</dbReference>
<dbReference type="GO" id="GO:0008233">
    <property type="term" value="F:peptidase activity"/>
    <property type="evidence" value="ECO:0007669"/>
    <property type="project" value="UniProtKB-KW"/>
</dbReference>
<dbReference type="RefSeq" id="WP_377007827.1">
    <property type="nucleotide sequence ID" value="NZ_JBHSLV010000018.1"/>
</dbReference>
<evidence type="ECO:0000313" key="9">
    <source>
        <dbReference type="EMBL" id="MFC5392946.1"/>
    </source>
</evidence>
<dbReference type="GO" id="GO:0006508">
    <property type="term" value="P:proteolysis"/>
    <property type="evidence" value="ECO:0007669"/>
    <property type="project" value="UniProtKB-KW"/>
</dbReference>
<gene>
    <name evidence="9" type="primary">hflK</name>
    <name evidence="9" type="ORF">ACFPPC_09910</name>
</gene>
<dbReference type="InterPro" id="IPR036013">
    <property type="entry name" value="Band_7/SPFH_dom_sf"/>
</dbReference>
<comment type="similarity">
    <text evidence="2 6">Belongs to the band 7/mec-2 family. HflK subfamily.</text>
</comment>
<dbReference type="Gene3D" id="3.30.479.30">
    <property type="entry name" value="Band 7 domain"/>
    <property type="match status" value="1"/>
</dbReference>
<evidence type="ECO:0000256" key="1">
    <source>
        <dbReference type="ARBA" id="ARBA00004167"/>
    </source>
</evidence>
<feature type="region of interest" description="Disordered" evidence="7">
    <location>
        <begin position="1"/>
        <end position="48"/>
    </location>
</feature>
<evidence type="ECO:0000259" key="8">
    <source>
        <dbReference type="SMART" id="SM00244"/>
    </source>
</evidence>
<evidence type="ECO:0000256" key="5">
    <source>
        <dbReference type="ARBA" id="ARBA00023136"/>
    </source>
</evidence>
<proteinExistence type="inferred from homology"/>
<comment type="caution">
    <text evidence="9">The sequence shown here is derived from an EMBL/GenBank/DDBJ whole genome shotgun (WGS) entry which is preliminary data.</text>
</comment>
<dbReference type="EMBL" id="JBHSLV010000018">
    <property type="protein sequence ID" value="MFC5392946.1"/>
    <property type="molecule type" value="Genomic_DNA"/>
</dbReference>
<dbReference type="PANTHER" id="PTHR43327">
    <property type="entry name" value="STOMATIN-LIKE PROTEIN 2, MITOCHONDRIAL"/>
    <property type="match status" value="1"/>
</dbReference>
<dbReference type="SUPFAM" id="SSF117892">
    <property type="entry name" value="Band 7/SPFH domain"/>
    <property type="match status" value="1"/>
</dbReference>
<keyword evidence="9" id="KW-0378">Hydrolase</keyword>
<dbReference type="Pfam" id="PF01145">
    <property type="entry name" value="Band_7"/>
    <property type="match status" value="1"/>
</dbReference>
<dbReference type="NCBIfam" id="TIGR01933">
    <property type="entry name" value="hflK"/>
    <property type="match status" value="1"/>
</dbReference>
<evidence type="ECO:0000256" key="2">
    <source>
        <dbReference type="ARBA" id="ARBA00006971"/>
    </source>
</evidence>
<accession>A0ABW0H6Z2</accession>
<evidence type="ECO:0000256" key="6">
    <source>
        <dbReference type="RuleBase" id="RU364113"/>
    </source>
</evidence>
<keyword evidence="10" id="KW-1185">Reference proteome</keyword>
<feature type="region of interest" description="Disordered" evidence="7">
    <location>
        <begin position="376"/>
        <end position="398"/>
    </location>
</feature>
<dbReference type="PANTHER" id="PTHR43327:SF2">
    <property type="entry name" value="MODULATOR OF FTSH PROTEASE HFLK"/>
    <property type="match status" value="1"/>
</dbReference>
<comment type="function">
    <text evidence="6">HflC and HflK could encode or regulate a protease.</text>
</comment>
<evidence type="ECO:0000313" key="10">
    <source>
        <dbReference type="Proteomes" id="UP001596104"/>
    </source>
</evidence>
<organism evidence="9 10">
    <name type="scientific">Bosea vestrisii</name>
    <dbReference type="NCBI Taxonomy" id="151416"/>
    <lineage>
        <taxon>Bacteria</taxon>
        <taxon>Pseudomonadati</taxon>
        <taxon>Pseudomonadota</taxon>
        <taxon>Alphaproteobacteria</taxon>
        <taxon>Hyphomicrobiales</taxon>
        <taxon>Boseaceae</taxon>
        <taxon>Bosea</taxon>
    </lineage>
</organism>
<keyword evidence="9" id="KW-0645">Protease</keyword>
<keyword evidence="4 6" id="KW-1133">Transmembrane helix</keyword>